<dbReference type="InterPro" id="IPR038726">
    <property type="entry name" value="PDDEXK_AddAB-type"/>
</dbReference>
<sequence>MEFVKRYNPDRSAEWNYGGAKWRLSRSKIDLFIECPRCFYVDNKLGTKRPGMPSFNLNIAVDELFKKEFDVHRANGTPHPIMQKYKVDAVPFKHKQMDEWRDPFVGVSHLHEATDLTVCGGVDDLWQAPDGKLIIVDYKATSKVGRIEKLGDSPWEKQYQRQLGVYRWLLEKNGFEVEPTGYLVYANASKDEDAFDDKLTFETTLVTCPTDVEWIEPTLESIKKTLESDKIPPTGPACEYCPYREASGKKLLKMHMDNKKGNLTK</sequence>
<proteinExistence type="predicted"/>
<evidence type="ECO:0000313" key="2">
    <source>
        <dbReference type="EMBL" id="PIR85789.1"/>
    </source>
</evidence>
<name>A0A2H0UHA5_9BACT</name>
<reference evidence="3" key="1">
    <citation type="submission" date="2017-09" db="EMBL/GenBank/DDBJ databases">
        <title>Depth-based differentiation of microbial function through sediment-hosted aquifers and enrichment of novel symbionts in the deep terrestrial subsurface.</title>
        <authorList>
            <person name="Probst A.J."/>
            <person name="Ladd B."/>
            <person name="Jarett J.K."/>
            <person name="Geller-Mcgrath D.E."/>
            <person name="Sieber C.M.K."/>
            <person name="Emerson J.B."/>
            <person name="Anantharaman K."/>
            <person name="Thomas B.C."/>
            <person name="Malmstrom R."/>
            <person name="Stieglmeier M."/>
            <person name="Klingl A."/>
            <person name="Woyke T."/>
            <person name="Ryan C.M."/>
            <person name="Banfield J.F."/>
        </authorList>
    </citation>
    <scope>NUCLEOTIDE SEQUENCE [LARGE SCALE GENOMIC DNA]</scope>
</reference>
<evidence type="ECO:0000259" key="1">
    <source>
        <dbReference type="Pfam" id="PF12705"/>
    </source>
</evidence>
<dbReference type="Gene3D" id="3.90.320.10">
    <property type="match status" value="1"/>
</dbReference>
<dbReference type="Proteomes" id="UP000229612">
    <property type="component" value="Unassembled WGS sequence"/>
</dbReference>
<evidence type="ECO:0000313" key="3">
    <source>
        <dbReference type="Proteomes" id="UP000229612"/>
    </source>
</evidence>
<dbReference type="AlphaFoldDB" id="A0A2H0UHA5"/>
<gene>
    <name evidence="2" type="ORF">COU14_02475</name>
</gene>
<dbReference type="InterPro" id="IPR011604">
    <property type="entry name" value="PDDEXK-like_dom_sf"/>
</dbReference>
<comment type="caution">
    <text evidence="2">The sequence shown here is derived from an EMBL/GenBank/DDBJ whole genome shotgun (WGS) entry which is preliminary data.</text>
</comment>
<dbReference type="EMBL" id="PFBG01000026">
    <property type="protein sequence ID" value="PIR85789.1"/>
    <property type="molecule type" value="Genomic_DNA"/>
</dbReference>
<organism evidence="2 3">
    <name type="scientific">Candidatus Kaiserbacteria bacterium CG10_big_fil_rev_8_21_14_0_10_44_10</name>
    <dbReference type="NCBI Taxonomy" id="1974606"/>
    <lineage>
        <taxon>Bacteria</taxon>
        <taxon>Candidatus Kaiseribacteriota</taxon>
    </lineage>
</organism>
<accession>A0A2H0UHA5</accession>
<protein>
    <recommendedName>
        <fullName evidence="1">PD-(D/E)XK endonuclease-like domain-containing protein</fullName>
    </recommendedName>
</protein>
<feature type="domain" description="PD-(D/E)XK endonuclease-like" evidence="1">
    <location>
        <begin position="115"/>
        <end position="245"/>
    </location>
</feature>
<dbReference type="Pfam" id="PF12705">
    <property type="entry name" value="PDDEXK_1"/>
    <property type="match status" value="1"/>
</dbReference>